<evidence type="ECO:0000313" key="1">
    <source>
        <dbReference type="EMBL" id="GBP04510.1"/>
    </source>
</evidence>
<accession>A0A4C1STH4</accession>
<comment type="caution">
    <text evidence="1">The sequence shown here is derived from an EMBL/GenBank/DDBJ whole genome shotgun (WGS) entry which is preliminary data.</text>
</comment>
<organism evidence="1 2">
    <name type="scientific">Eumeta variegata</name>
    <name type="common">Bagworm moth</name>
    <name type="synonym">Eumeta japonica</name>
    <dbReference type="NCBI Taxonomy" id="151549"/>
    <lineage>
        <taxon>Eukaryota</taxon>
        <taxon>Metazoa</taxon>
        <taxon>Ecdysozoa</taxon>
        <taxon>Arthropoda</taxon>
        <taxon>Hexapoda</taxon>
        <taxon>Insecta</taxon>
        <taxon>Pterygota</taxon>
        <taxon>Neoptera</taxon>
        <taxon>Endopterygota</taxon>
        <taxon>Lepidoptera</taxon>
        <taxon>Glossata</taxon>
        <taxon>Ditrysia</taxon>
        <taxon>Tineoidea</taxon>
        <taxon>Psychidae</taxon>
        <taxon>Oiketicinae</taxon>
        <taxon>Eumeta</taxon>
    </lineage>
</organism>
<dbReference type="AlphaFoldDB" id="A0A4C1STH4"/>
<reference evidence="1 2" key="1">
    <citation type="journal article" date="2019" name="Commun. Biol.">
        <title>The bagworm genome reveals a unique fibroin gene that provides high tensile strength.</title>
        <authorList>
            <person name="Kono N."/>
            <person name="Nakamura H."/>
            <person name="Ohtoshi R."/>
            <person name="Tomita M."/>
            <person name="Numata K."/>
            <person name="Arakawa K."/>
        </authorList>
    </citation>
    <scope>NUCLEOTIDE SEQUENCE [LARGE SCALE GENOMIC DNA]</scope>
</reference>
<keyword evidence="2" id="KW-1185">Reference proteome</keyword>
<evidence type="ECO:0000313" key="2">
    <source>
        <dbReference type="Proteomes" id="UP000299102"/>
    </source>
</evidence>
<dbReference type="Proteomes" id="UP000299102">
    <property type="component" value="Unassembled WGS sequence"/>
</dbReference>
<name>A0A4C1STH4_EUMVA</name>
<protein>
    <submittedName>
        <fullName evidence="1">Uncharacterized protein</fullName>
    </submittedName>
</protein>
<dbReference type="EMBL" id="BGZK01000014">
    <property type="protein sequence ID" value="GBP04510.1"/>
    <property type="molecule type" value="Genomic_DNA"/>
</dbReference>
<proteinExistence type="predicted"/>
<sequence length="327" mass="36828">MESLPSRDSKIIAFAARGPILLRDEIHFQLAGGVGKKINVDITAEICIVRCRFLGEGDSPGELVYTLVSRNSSMRFNPESPAFRNDLRSRLNSWARGATISARKTVQKGSSRSVEYQVSSPSRHSVRAAPTLPSIRLRRCICATLLRCDGPKFGIPVPIHDSSPIHPVSDTCERTLTVSRYGVKPCCAACSFEIKCLLRYLISILTMFCPEQGANLWAGSGKVSQLEEFICHRKEKSQVPEDSCLAYVQRETIDARGLLRMKRFQRIFDLVPCERRVLYSYISKNYRSSEEKGLCQKGRRLVRTYYLSRVGLKQDILAVFPVSLMIL</sequence>
<gene>
    <name evidence="1" type="ORF">EVAR_3885_1</name>
</gene>